<proteinExistence type="predicted"/>
<dbReference type="OMA" id="CISIGTT"/>
<dbReference type="InterPro" id="IPR009563">
    <property type="entry name" value="SSSCA1"/>
</dbReference>
<dbReference type="STRING" id="945553.A0A0D2PGK6"/>
<dbReference type="PANTHER" id="PTHR16537:SF1">
    <property type="entry name" value="PROTEIN ZNRD2"/>
    <property type="match status" value="1"/>
</dbReference>
<dbReference type="AlphaFoldDB" id="A0A0D2PGK6"/>
<organism evidence="2 3">
    <name type="scientific">Hypholoma sublateritium (strain FD-334 SS-4)</name>
    <dbReference type="NCBI Taxonomy" id="945553"/>
    <lineage>
        <taxon>Eukaryota</taxon>
        <taxon>Fungi</taxon>
        <taxon>Dikarya</taxon>
        <taxon>Basidiomycota</taxon>
        <taxon>Agaricomycotina</taxon>
        <taxon>Agaricomycetes</taxon>
        <taxon>Agaricomycetidae</taxon>
        <taxon>Agaricales</taxon>
        <taxon>Agaricineae</taxon>
        <taxon>Strophariaceae</taxon>
        <taxon>Hypholoma</taxon>
    </lineage>
</organism>
<dbReference type="Proteomes" id="UP000054270">
    <property type="component" value="Unassembled WGS sequence"/>
</dbReference>
<feature type="compositionally biased region" description="Polar residues" evidence="1">
    <location>
        <begin position="66"/>
        <end position="84"/>
    </location>
</feature>
<evidence type="ECO:0000256" key="1">
    <source>
        <dbReference type="SAM" id="MobiDB-lite"/>
    </source>
</evidence>
<dbReference type="OrthoDB" id="28939at2759"/>
<evidence type="ECO:0000313" key="2">
    <source>
        <dbReference type="EMBL" id="KJA29979.1"/>
    </source>
</evidence>
<feature type="region of interest" description="Disordered" evidence="1">
    <location>
        <begin position="59"/>
        <end position="94"/>
    </location>
</feature>
<dbReference type="Pfam" id="PF06677">
    <property type="entry name" value="Auto_anti-p27"/>
    <property type="match status" value="2"/>
</dbReference>
<evidence type="ECO:0000313" key="3">
    <source>
        <dbReference type="Proteomes" id="UP000054270"/>
    </source>
</evidence>
<name>A0A0D2PGK6_HYPSF</name>
<keyword evidence="3" id="KW-1185">Reference proteome</keyword>
<dbReference type="InterPro" id="IPR051888">
    <property type="entry name" value="UPF0148_domain"/>
</dbReference>
<gene>
    <name evidence="2" type="ORF">HYPSUDRAFT_32023</name>
</gene>
<protein>
    <submittedName>
        <fullName evidence="2">Uncharacterized protein</fullName>
    </submittedName>
</protein>
<dbReference type="PANTHER" id="PTHR16537">
    <property type="entry name" value="SJOEGREN SYNDROME/SCLERODERMA AUTOANTIGEN 1"/>
    <property type="match status" value="1"/>
</dbReference>
<accession>A0A0D2PGK6</accession>
<sequence>MATIADISQTLGDYMLKGWVLTDQPCPTPGCTVPILRSPRGRTPLTTFCVKCNSTENPALNMPETAASSTSAGSIHSPLSTPPTDFSIAPGSPTFIPLEETEQSRHRRAQSDQASSEIGKRLLKGWAMLGDECPNDTCYGVPLVRPPKSGAEKDPRKECVICGHVYVTETDWAGRENLVPFKSQTSELSTSVQSQAGSSHAIFSPAHPFSSPFGRQLAEEKQKLPVETAPQTRIPSYITDTKPKVTFEPPSSSDIGLGEITQILQTSLRVLSGRLSELSSQSILDCISIGTTADSINKVASALGQVRQLQRDQN</sequence>
<dbReference type="EMBL" id="KN817518">
    <property type="protein sequence ID" value="KJA29979.1"/>
    <property type="molecule type" value="Genomic_DNA"/>
</dbReference>
<reference evidence="3" key="1">
    <citation type="submission" date="2014-04" db="EMBL/GenBank/DDBJ databases">
        <title>Evolutionary Origins and Diversification of the Mycorrhizal Mutualists.</title>
        <authorList>
            <consortium name="DOE Joint Genome Institute"/>
            <consortium name="Mycorrhizal Genomics Consortium"/>
            <person name="Kohler A."/>
            <person name="Kuo A."/>
            <person name="Nagy L.G."/>
            <person name="Floudas D."/>
            <person name="Copeland A."/>
            <person name="Barry K.W."/>
            <person name="Cichocki N."/>
            <person name="Veneault-Fourrey C."/>
            <person name="LaButti K."/>
            <person name="Lindquist E.A."/>
            <person name="Lipzen A."/>
            <person name="Lundell T."/>
            <person name="Morin E."/>
            <person name="Murat C."/>
            <person name="Riley R."/>
            <person name="Ohm R."/>
            <person name="Sun H."/>
            <person name="Tunlid A."/>
            <person name="Henrissat B."/>
            <person name="Grigoriev I.V."/>
            <person name="Hibbett D.S."/>
            <person name="Martin F."/>
        </authorList>
    </citation>
    <scope>NUCLEOTIDE SEQUENCE [LARGE SCALE GENOMIC DNA]</scope>
    <source>
        <strain evidence="3">FD-334 SS-4</strain>
    </source>
</reference>